<evidence type="ECO:0000256" key="1">
    <source>
        <dbReference type="SAM" id="MobiDB-lite"/>
    </source>
</evidence>
<evidence type="ECO:0000313" key="2">
    <source>
        <dbReference type="EMBL" id="CAA9445984.1"/>
    </source>
</evidence>
<dbReference type="InterPro" id="IPR050696">
    <property type="entry name" value="FtsA/MreB"/>
</dbReference>
<dbReference type="Gene3D" id="3.30.1490.300">
    <property type="match status" value="1"/>
</dbReference>
<name>A0A6J4QIG9_9ACTN</name>
<reference evidence="2" key="1">
    <citation type="submission" date="2020-02" db="EMBL/GenBank/DDBJ databases">
        <authorList>
            <person name="Meier V. D."/>
        </authorList>
    </citation>
    <scope>NUCLEOTIDE SEQUENCE</scope>
    <source>
        <strain evidence="2">AVDCRST_MAG58</strain>
    </source>
</reference>
<dbReference type="PANTHER" id="PTHR32432:SF3">
    <property type="entry name" value="ETHANOLAMINE UTILIZATION PROTEIN EUTJ"/>
    <property type="match status" value="1"/>
</dbReference>
<dbReference type="InterPro" id="IPR005883">
    <property type="entry name" value="PilM"/>
</dbReference>
<dbReference type="SUPFAM" id="SSF53067">
    <property type="entry name" value="Actin-like ATPase domain"/>
    <property type="match status" value="2"/>
</dbReference>
<dbReference type="EMBL" id="CADCVF010000010">
    <property type="protein sequence ID" value="CAA9445984.1"/>
    <property type="molecule type" value="Genomic_DNA"/>
</dbReference>
<protein>
    <submittedName>
        <fullName evidence="2">Type IV pilus biogenesis protein PilM</fullName>
    </submittedName>
</protein>
<accession>A0A6J4QIG9</accession>
<dbReference type="InterPro" id="IPR043129">
    <property type="entry name" value="ATPase_NBD"/>
</dbReference>
<feature type="region of interest" description="Disordered" evidence="1">
    <location>
        <begin position="245"/>
        <end position="268"/>
    </location>
</feature>
<proteinExistence type="predicted"/>
<organism evidence="2">
    <name type="scientific">uncultured Rubrobacteraceae bacterium</name>
    <dbReference type="NCBI Taxonomy" id="349277"/>
    <lineage>
        <taxon>Bacteria</taxon>
        <taxon>Bacillati</taxon>
        <taxon>Actinomycetota</taxon>
        <taxon>Rubrobacteria</taxon>
        <taxon>Rubrobacterales</taxon>
        <taxon>Rubrobacteraceae</taxon>
        <taxon>environmental samples</taxon>
    </lineage>
</organism>
<dbReference type="Pfam" id="PF11104">
    <property type="entry name" value="PilM_2"/>
    <property type="match status" value="2"/>
</dbReference>
<dbReference type="PIRSF" id="PIRSF019169">
    <property type="entry name" value="PilM"/>
    <property type="match status" value="1"/>
</dbReference>
<dbReference type="CDD" id="cd24049">
    <property type="entry name" value="ASKHA_NBD_PilM"/>
    <property type="match status" value="1"/>
</dbReference>
<dbReference type="PANTHER" id="PTHR32432">
    <property type="entry name" value="CELL DIVISION PROTEIN FTSA-RELATED"/>
    <property type="match status" value="1"/>
</dbReference>
<dbReference type="Gene3D" id="3.30.420.40">
    <property type="match status" value="2"/>
</dbReference>
<dbReference type="NCBIfam" id="TIGR01175">
    <property type="entry name" value="pilM"/>
    <property type="match status" value="1"/>
</dbReference>
<dbReference type="AlphaFoldDB" id="A0A6J4QIG9"/>
<sequence length="373" mass="40160">MARLPGFGGSRTVGLDIDRGSIKAVQVTGAGGGYTLQHVGYHRLPPGTILDGEVADHDLLAAEIREFWDSHSFSGKAVTLGVSNQKVVVRLLDFPRMGQADLQGAISFEAQDHIPMPLDEAVLDYVVLGPREERSDLDRVLVVAAQREMISRYTSAVRTGGLRPAGVDVKALSLTRSTLPDPFFGDEGAILLLDVGAEITNLVVADRGNPVLTRFVPVGFVDFVAAVVELADLPEDEAERLALDPRVRLGSGQDEAKETEAEPEEGSFDPALVYDVRRGLEGAAQTLADEVQRSIEHHRSQEAAREVSRVLLSGEAALIPNLNGYLGELLDVPTSRGNPVEKLSGNRSNISDEQLRAMEPVLAVAFGLAMEEE</sequence>
<gene>
    <name evidence="2" type="ORF">AVDCRST_MAG58-408</name>
</gene>